<dbReference type="EMBL" id="HG529677">
    <property type="protein sequence ID" value="CDI56154.1"/>
    <property type="molecule type" value="Genomic_DNA"/>
</dbReference>
<feature type="compositionally biased region" description="Basic and acidic residues" evidence="1">
    <location>
        <begin position="836"/>
        <end position="848"/>
    </location>
</feature>
<feature type="region of interest" description="Disordered" evidence="1">
    <location>
        <begin position="119"/>
        <end position="162"/>
    </location>
</feature>
<evidence type="ECO:0000313" key="2">
    <source>
        <dbReference type="EMBL" id="CDI56154.1"/>
    </source>
</evidence>
<proteinExistence type="predicted"/>
<feature type="region of interest" description="Disordered" evidence="1">
    <location>
        <begin position="830"/>
        <end position="852"/>
    </location>
</feature>
<feature type="compositionally biased region" description="Polar residues" evidence="1">
    <location>
        <begin position="119"/>
        <end position="129"/>
    </location>
</feature>
<name>A0A077RDR0_9BASI</name>
<accession>A0A077RDR0</accession>
<dbReference type="AlphaFoldDB" id="A0A077RDR0"/>
<reference evidence="2" key="1">
    <citation type="journal article" date="2014" name="Genome Biol. Evol.">
        <title>Gene Loss Rather Than Gene Gain Is Associated with a Host Jump from Monocots to Dicots in the Smut Fungus Melanopsichium pennsylvanicum.</title>
        <authorList>
            <person name="Sharma R."/>
            <person name="Mishra B."/>
            <person name="Runge F."/>
            <person name="Thines M."/>
        </authorList>
    </citation>
    <scope>NUCLEOTIDE SEQUENCE</scope>
    <source>
        <strain evidence="2">4</strain>
    </source>
</reference>
<sequence length="988" mass="108618">MRRSKGALHTRNAYQALLQLPQQQQQQRRVLSSAAFCPAYFSPASGSHSALSIPLFASSIIFSSVSSSSTAKIKRTSIFAFASYSTANSPTPYPLPGSNNEIDPRGVDYSLFEPQDSTYVQQVPSSPNGASAAETSHSSTDSGSTSTVFDPSTKTPSTLSPPTQLLARLIGDEEFETATQVLHELQTLRTPLSEPLPIFSSAAMWAVHNDRPNDMLLWMRLCPGYVSGTKYLNTASNNSYSVQVRSVSRDFRKCFLVLLNAYGDDLRLLQRASMIAVEKGLWGVLQSLLAQILRFGVGNMMPGEARSNPDVAWQYFNRIVQVHQAQKGQKDPSKKRELQVATMELSRLYNLGIRTLALAGRLDDALLWADKSVMPITAALRKVLKVDGFTENFLVEELVKGGDDYYIERARVLTERLANNAARPVTQTATNVDTVLERVQRESAFTSSGTYANCSDRSETDLDGAILFYLRQGDLVAARNHLLSVLNSSARIWRDDTNSALVSTSTIDNDSVFSHLPSAYALSSLHDTAHKLGTIGVTTSLTEPDMHSDTTHASSSSNFETLTAEEFLRPIRKALLDTRGGRGLWETSRLYGLVKKEKYREAIGFYVGKSGFRLPAGGITPELIGLALDSTSATGKGSKHVQRNAGRSKQWPSTHAINLMLRAITGLCVERKDYNRLAQVYDTWKAASLPTHSSASSSSHADSDVGKENDGLPELVFTQWLPSQRPDSHTFDPFLRAFARIHTSSIPTEDSPSTSSSVSSNITYTPFGSSSAVLPVIRDMTNQFQIRPSISSWTIALECLGREGRSRWSTTTSVLARAVGINTVSPLPLCSSSSGRHNETRNEGEMEGVKGPQEGFAPANLATYTALIRALVRVAHQDGGSMVYEASGVRDDLLLRTRDLDVAVRQLVSTEEEEEAESGQTFYIDLLSRWQAVQQAVSERKMMKDDRRERWDAATMLEANDGRTVEALKDLWMVETAQSHAEIADSFH</sequence>
<organism evidence="2">
    <name type="scientific">Melanopsichium pennsylvanicum 4</name>
    <dbReference type="NCBI Taxonomy" id="1398559"/>
    <lineage>
        <taxon>Eukaryota</taxon>
        <taxon>Fungi</taxon>
        <taxon>Dikarya</taxon>
        <taxon>Basidiomycota</taxon>
        <taxon>Ustilaginomycotina</taxon>
        <taxon>Ustilaginomycetes</taxon>
        <taxon>Ustilaginales</taxon>
        <taxon>Ustilaginaceae</taxon>
        <taxon>Melanopsichium</taxon>
    </lineage>
</organism>
<feature type="compositionally biased region" description="Low complexity" evidence="1">
    <location>
        <begin position="135"/>
        <end position="162"/>
    </location>
</feature>
<protein>
    <submittedName>
        <fullName evidence="2">Uncharacterized protein</fullName>
    </submittedName>
</protein>
<evidence type="ECO:0000256" key="1">
    <source>
        <dbReference type="SAM" id="MobiDB-lite"/>
    </source>
</evidence>